<dbReference type="PANTHER" id="PTHR34512">
    <property type="entry name" value="CELL SURFACE PROTEIN"/>
    <property type="match status" value="1"/>
</dbReference>
<dbReference type="InterPro" id="IPR002372">
    <property type="entry name" value="PQQ_rpt_dom"/>
</dbReference>
<evidence type="ECO:0000259" key="3">
    <source>
        <dbReference type="Pfam" id="PF13360"/>
    </source>
</evidence>
<gene>
    <name evidence="4" type="ORF">ACFY1D_29870</name>
</gene>
<sequence length="516" mass="54587">MSANGPVAGTGPYGQQPPQPQQPPMPPQQGHVPPQGYGYPQQPPAMPPGQPGYGYPQQPAPPQYPMAPQPGYGHQHQFPGAPVPSAPPRKKKTGLIVLLVVALVVLGGAGGAAWYLMASSGTKPLWSVPSKAEWGLGEQEVDGTWFTDKAVIQTLSGGVKAYDLDSGKQLWATPLPGAGNQACVAPSVSDGGIGVVAYGASGVGGAPGKCDHVAAYDLNSGKKLWHRAFKVKDEFGSGKELAVARTGETVVITTDREQVALKAVDGTKAWDVKKVVPGSCDTGTYTGGKNLIRTTACLEGDAFTGKFWTEASLVDPATGKAEWTKRFGQDEAEVALSTSPLVLSGEAKGVFALDEKTGERRSSFPGMTDKYYVFPEENGSPMRQVAGFENILLMGMAEKEVAKGESKTLVAYDLDSGKELWKAPGSNTIEYIPLRGTGSERLLVYVTEATKKPKLVEFNPEDGAMTTLVEYPEEVDKNMGVFARPFWHKGVLYVTSVGAGIESESYALVALPTPAS</sequence>
<dbReference type="InterPro" id="IPR011047">
    <property type="entry name" value="Quinoprotein_ADH-like_sf"/>
</dbReference>
<protein>
    <submittedName>
        <fullName evidence="4">PQQ-binding-like beta-propeller repeat protein</fullName>
    </submittedName>
</protein>
<dbReference type="SUPFAM" id="SSF50998">
    <property type="entry name" value="Quinoprotein alcohol dehydrogenase-like"/>
    <property type="match status" value="1"/>
</dbReference>
<accession>A0ABW6UQ70</accession>
<dbReference type="EMBL" id="JBIAWJ010000019">
    <property type="protein sequence ID" value="MFF4525601.1"/>
    <property type="molecule type" value="Genomic_DNA"/>
</dbReference>
<keyword evidence="2" id="KW-1133">Transmembrane helix</keyword>
<feature type="compositionally biased region" description="Pro residues" evidence="1">
    <location>
        <begin position="15"/>
        <end position="27"/>
    </location>
</feature>
<feature type="compositionally biased region" description="Pro residues" evidence="1">
    <location>
        <begin position="41"/>
        <end position="50"/>
    </location>
</feature>
<dbReference type="Gene3D" id="2.130.10.10">
    <property type="entry name" value="YVTN repeat-like/Quinoprotein amine dehydrogenase"/>
    <property type="match status" value="1"/>
</dbReference>
<dbReference type="PANTHER" id="PTHR34512:SF30">
    <property type="entry name" value="OUTER MEMBRANE PROTEIN ASSEMBLY FACTOR BAMB"/>
    <property type="match status" value="1"/>
</dbReference>
<keyword evidence="5" id="KW-1185">Reference proteome</keyword>
<feature type="compositionally biased region" description="Low complexity" evidence="1">
    <location>
        <begin position="28"/>
        <end position="40"/>
    </location>
</feature>
<dbReference type="InterPro" id="IPR015943">
    <property type="entry name" value="WD40/YVTN_repeat-like_dom_sf"/>
</dbReference>
<dbReference type="Gene3D" id="2.40.128.630">
    <property type="match status" value="1"/>
</dbReference>
<dbReference type="Proteomes" id="UP001602058">
    <property type="component" value="Unassembled WGS sequence"/>
</dbReference>
<dbReference type="SMART" id="SM00564">
    <property type="entry name" value="PQQ"/>
    <property type="match status" value="4"/>
</dbReference>
<evidence type="ECO:0000313" key="5">
    <source>
        <dbReference type="Proteomes" id="UP001602058"/>
    </source>
</evidence>
<feature type="compositionally biased region" description="Pro residues" evidence="1">
    <location>
        <begin position="58"/>
        <end position="68"/>
    </location>
</feature>
<feature type="transmembrane region" description="Helical" evidence="2">
    <location>
        <begin position="95"/>
        <end position="117"/>
    </location>
</feature>
<comment type="caution">
    <text evidence="4">The sequence shown here is derived from an EMBL/GenBank/DDBJ whole genome shotgun (WGS) entry which is preliminary data.</text>
</comment>
<evidence type="ECO:0000313" key="4">
    <source>
        <dbReference type="EMBL" id="MFF4525601.1"/>
    </source>
</evidence>
<evidence type="ECO:0000256" key="2">
    <source>
        <dbReference type="SAM" id="Phobius"/>
    </source>
</evidence>
<dbReference type="RefSeq" id="WP_387890925.1">
    <property type="nucleotide sequence ID" value="NZ_JBIAWJ010000019.1"/>
</dbReference>
<feature type="region of interest" description="Disordered" evidence="1">
    <location>
        <begin position="1"/>
        <end position="87"/>
    </location>
</feature>
<feature type="domain" description="Pyrrolo-quinoline quinone repeat" evidence="3">
    <location>
        <begin position="124"/>
        <end position="361"/>
    </location>
</feature>
<keyword evidence="2" id="KW-0472">Membrane</keyword>
<organism evidence="4 5">
    <name type="scientific">Streptomyces bluensis</name>
    <dbReference type="NCBI Taxonomy" id="33897"/>
    <lineage>
        <taxon>Bacteria</taxon>
        <taxon>Bacillati</taxon>
        <taxon>Actinomycetota</taxon>
        <taxon>Actinomycetes</taxon>
        <taxon>Kitasatosporales</taxon>
        <taxon>Streptomycetaceae</taxon>
        <taxon>Streptomyces</taxon>
    </lineage>
</organism>
<proteinExistence type="predicted"/>
<keyword evidence="2" id="KW-0812">Transmembrane</keyword>
<dbReference type="InterPro" id="IPR018391">
    <property type="entry name" value="PQQ_b-propeller_rpt"/>
</dbReference>
<dbReference type="Pfam" id="PF13360">
    <property type="entry name" value="PQQ_2"/>
    <property type="match status" value="1"/>
</dbReference>
<evidence type="ECO:0000256" key="1">
    <source>
        <dbReference type="SAM" id="MobiDB-lite"/>
    </source>
</evidence>
<reference evidence="4 5" key="1">
    <citation type="submission" date="2024-10" db="EMBL/GenBank/DDBJ databases">
        <title>The Natural Products Discovery Center: Release of the First 8490 Sequenced Strains for Exploring Actinobacteria Biosynthetic Diversity.</title>
        <authorList>
            <person name="Kalkreuter E."/>
            <person name="Kautsar S.A."/>
            <person name="Yang D."/>
            <person name="Bader C.D."/>
            <person name="Teijaro C.N."/>
            <person name="Fluegel L."/>
            <person name="Davis C.M."/>
            <person name="Simpson J.R."/>
            <person name="Lauterbach L."/>
            <person name="Steele A.D."/>
            <person name="Gui C."/>
            <person name="Meng S."/>
            <person name="Li G."/>
            <person name="Viehrig K."/>
            <person name="Ye F."/>
            <person name="Su P."/>
            <person name="Kiefer A.F."/>
            <person name="Nichols A."/>
            <person name="Cepeda A.J."/>
            <person name="Yan W."/>
            <person name="Fan B."/>
            <person name="Jiang Y."/>
            <person name="Adhikari A."/>
            <person name="Zheng C.-J."/>
            <person name="Schuster L."/>
            <person name="Cowan T.M."/>
            <person name="Smanski M.J."/>
            <person name="Chevrette M.G."/>
            <person name="De Carvalho L.P.S."/>
            <person name="Shen B."/>
        </authorList>
    </citation>
    <scope>NUCLEOTIDE SEQUENCE [LARGE SCALE GENOMIC DNA]</scope>
    <source>
        <strain evidence="4 5">NPDC001390</strain>
    </source>
</reference>
<name>A0ABW6UQ70_9ACTN</name>